<evidence type="ECO:0000313" key="2">
    <source>
        <dbReference type="Proteomes" id="UP000887540"/>
    </source>
</evidence>
<evidence type="ECO:0000256" key="1">
    <source>
        <dbReference type="SAM" id="MobiDB-lite"/>
    </source>
</evidence>
<accession>A0A914DTX4</accession>
<dbReference type="WBParaSite" id="ACRNAN_scaffold4099.g23760.t1">
    <property type="protein sequence ID" value="ACRNAN_scaffold4099.g23760.t1"/>
    <property type="gene ID" value="ACRNAN_scaffold4099.g23760"/>
</dbReference>
<organism evidence="2 3">
    <name type="scientific">Acrobeloides nanus</name>
    <dbReference type="NCBI Taxonomy" id="290746"/>
    <lineage>
        <taxon>Eukaryota</taxon>
        <taxon>Metazoa</taxon>
        <taxon>Ecdysozoa</taxon>
        <taxon>Nematoda</taxon>
        <taxon>Chromadorea</taxon>
        <taxon>Rhabditida</taxon>
        <taxon>Tylenchina</taxon>
        <taxon>Cephalobomorpha</taxon>
        <taxon>Cephaloboidea</taxon>
        <taxon>Cephalobidae</taxon>
        <taxon>Acrobeloides</taxon>
    </lineage>
</organism>
<name>A0A914DTX4_9BILA</name>
<dbReference type="AlphaFoldDB" id="A0A914DTX4"/>
<evidence type="ECO:0000313" key="3">
    <source>
        <dbReference type="WBParaSite" id="ACRNAN_scaffold4099.g23760.t1"/>
    </source>
</evidence>
<keyword evidence="2" id="KW-1185">Reference proteome</keyword>
<feature type="region of interest" description="Disordered" evidence="1">
    <location>
        <begin position="145"/>
        <end position="164"/>
    </location>
</feature>
<reference evidence="3" key="1">
    <citation type="submission" date="2022-11" db="UniProtKB">
        <authorList>
            <consortium name="WormBaseParasite"/>
        </authorList>
    </citation>
    <scope>IDENTIFICATION</scope>
</reference>
<proteinExistence type="predicted"/>
<protein>
    <submittedName>
        <fullName evidence="3">Uncharacterized protein</fullName>
    </submittedName>
</protein>
<dbReference type="Proteomes" id="UP000887540">
    <property type="component" value="Unplaced"/>
</dbReference>
<feature type="region of interest" description="Disordered" evidence="1">
    <location>
        <begin position="228"/>
        <end position="252"/>
    </location>
</feature>
<sequence>MIGTPIHMRQKEEDLILLRLILDRKNVLFSYLNPQLTSEDKYENWSTIFEECRRLKQYWLSEKNSYGRIADVNYLRHVKWKRLKGETLNKLESYAQSTNTLPALNEVDHLILDIIGRENIPYLVNASASKIDWQWIERSQTNQQSEALTRPKINHDRNPVNNASSESLIEEIEDYEAKCHYMKRMLKIEPLKQLEKSLEIAKLCKELNMPLPISILHPSFVKHYNKSIRTHPTGNTNSNKKDGVEISEDMFE</sequence>